<organism evidence="1 2">
    <name type="scientific">Sporolactobacillus terrae</name>
    <dbReference type="NCBI Taxonomy" id="269673"/>
    <lineage>
        <taxon>Bacteria</taxon>
        <taxon>Bacillati</taxon>
        <taxon>Bacillota</taxon>
        <taxon>Bacilli</taxon>
        <taxon>Bacillales</taxon>
        <taxon>Sporolactobacillaceae</taxon>
        <taxon>Sporolactobacillus</taxon>
    </lineage>
</organism>
<protein>
    <submittedName>
        <fullName evidence="1">Uncharacterized protein</fullName>
    </submittedName>
</protein>
<dbReference type="EMBL" id="AP021853">
    <property type="protein sequence ID" value="BBN99841.1"/>
    <property type="molecule type" value="Genomic_DNA"/>
</dbReference>
<dbReference type="Proteomes" id="UP000326951">
    <property type="component" value="Chromosome"/>
</dbReference>
<accession>A0A5K7WYU4</accession>
<proteinExistence type="predicted"/>
<dbReference type="AlphaFoldDB" id="A0A5K7WYU4"/>
<evidence type="ECO:0000313" key="2">
    <source>
        <dbReference type="Proteomes" id="UP000326951"/>
    </source>
</evidence>
<gene>
    <name evidence="1" type="ORF">St703_25460</name>
</gene>
<sequence length="71" mass="8400">MTKKKIPWNVLRHQLMNTNSINKVHARLDHFVQRQDKEDLGPQRDLDQIDDIRNRCSHFFTGQSDTDQGIV</sequence>
<name>A0A5K7WYU4_9BACL</name>
<reference evidence="1 2" key="1">
    <citation type="submission" date="2019-09" db="EMBL/GenBank/DDBJ databases">
        <title>Complete genome sequence of Sporolactobacillus terrae 70-3.</title>
        <authorList>
            <person name="Tanaka N."/>
            <person name="Shiwa Y."/>
            <person name="Fujita N."/>
            <person name="Tanasupawat S."/>
        </authorList>
    </citation>
    <scope>NUCLEOTIDE SEQUENCE [LARGE SCALE GENOMIC DNA]</scope>
    <source>
        <strain evidence="1 2">70-3</strain>
    </source>
</reference>
<evidence type="ECO:0000313" key="1">
    <source>
        <dbReference type="EMBL" id="BBN99841.1"/>
    </source>
</evidence>